<comment type="caution">
    <text evidence="1">The sequence shown here is derived from an EMBL/GenBank/DDBJ whole genome shotgun (WGS) entry which is preliminary data.</text>
</comment>
<sequence length="409" mass="44368">MAEELLNVKGEILQSGVFPGLPNQQVPLWKQANNFVFKEASAKVSGAHLPLFDKGSSLAGLGVLPVNNTGSPALVWGSREALYRGLVSPVTVDVTRVAGAYTGTDSDTWSIVQFGQSILATNGIDEIQYLVDVATTANFVNLSSVSDLRADFRCKILVSTGAYILAFNTDNTNTEYIWCTEDDLTVWLPNAGNSARDIQVRDLGSDIVAVTELGALNLIYGRDQVHIFAFTNAPIYFPNEHLIDGIGAVSKHAIVQVGRQHFGFGSNGLFTMDGSSFEYISDPAVHRYIFQENYDDSKSDRVVVWSDQDEGMVYFSFPTEEAGLTVGFNYHTGAWSTFDWYRTAASPGGLWKHAVMVDSVGQVWLQGHTDSAITSPGNAMGLDDLAILTTGYGEGGYGEGGYGGYWEVE</sequence>
<dbReference type="AlphaFoldDB" id="A0A0F9EU40"/>
<organism evidence="1">
    <name type="scientific">marine sediment metagenome</name>
    <dbReference type="NCBI Taxonomy" id="412755"/>
    <lineage>
        <taxon>unclassified sequences</taxon>
        <taxon>metagenomes</taxon>
        <taxon>ecological metagenomes</taxon>
    </lineage>
</organism>
<gene>
    <name evidence="1" type="ORF">LCGC14_2111630</name>
</gene>
<proteinExistence type="predicted"/>
<name>A0A0F9EU40_9ZZZZ</name>
<protein>
    <submittedName>
        <fullName evidence="1">Uncharacterized protein</fullName>
    </submittedName>
</protein>
<dbReference type="EMBL" id="LAZR01026110">
    <property type="protein sequence ID" value="KKL69766.1"/>
    <property type="molecule type" value="Genomic_DNA"/>
</dbReference>
<reference evidence="1" key="1">
    <citation type="journal article" date="2015" name="Nature">
        <title>Complex archaea that bridge the gap between prokaryotes and eukaryotes.</title>
        <authorList>
            <person name="Spang A."/>
            <person name="Saw J.H."/>
            <person name="Jorgensen S.L."/>
            <person name="Zaremba-Niedzwiedzka K."/>
            <person name="Martijn J."/>
            <person name="Lind A.E."/>
            <person name="van Eijk R."/>
            <person name="Schleper C."/>
            <person name="Guy L."/>
            <person name="Ettema T.J."/>
        </authorList>
    </citation>
    <scope>NUCLEOTIDE SEQUENCE</scope>
</reference>
<evidence type="ECO:0000313" key="1">
    <source>
        <dbReference type="EMBL" id="KKL69766.1"/>
    </source>
</evidence>
<accession>A0A0F9EU40</accession>